<feature type="non-terminal residue" evidence="1">
    <location>
        <position position="67"/>
    </location>
</feature>
<reference evidence="1 2" key="1">
    <citation type="journal article" date="2019" name="Genome Biol. Evol.">
        <title>Insights into the evolution of the New World diploid cottons (Gossypium, subgenus Houzingenia) based on genome sequencing.</title>
        <authorList>
            <person name="Grover C.E."/>
            <person name="Arick M.A. 2nd"/>
            <person name="Thrash A."/>
            <person name="Conover J.L."/>
            <person name="Sanders W.S."/>
            <person name="Peterson D.G."/>
            <person name="Frelichowski J.E."/>
            <person name="Scheffler J.A."/>
            <person name="Scheffler B.E."/>
            <person name="Wendel J.F."/>
        </authorList>
    </citation>
    <scope>NUCLEOTIDE SEQUENCE [LARGE SCALE GENOMIC DNA]</scope>
    <source>
        <strain evidence="1">5</strain>
        <tissue evidence="1">Leaf</tissue>
    </source>
</reference>
<comment type="caution">
    <text evidence="1">The sequence shown here is derived from an EMBL/GenBank/DDBJ whole genome shotgun (WGS) entry which is preliminary data.</text>
</comment>
<keyword evidence="2" id="KW-1185">Reference proteome</keyword>
<evidence type="ECO:0000313" key="1">
    <source>
        <dbReference type="EMBL" id="MBA0748126.1"/>
    </source>
</evidence>
<dbReference type="EMBL" id="JABEZY010000010">
    <property type="protein sequence ID" value="MBA0748126.1"/>
    <property type="molecule type" value="Genomic_DNA"/>
</dbReference>
<organism evidence="1 2">
    <name type="scientific">Gossypium gossypioides</name>
    <name type="common">Mexican cotton</name>
    <name type="synonym">Selera gossypioides</name>
    <dbReference type="NCBI Taxonomy" id="34282"/>
    <lineage>
        <taxon>Eukaryota</taxon>
        <taxon>Viridiplantae</taxon>
        <taxon>Streptophyta</taxon>
        <taxon>Embryophyta</taxon>
        <taxon>Tracheophyta</taxon>
        <taxon>Spermatophyta</taxon>
        <taxon>Magnoliopsida</taxon>
        <taxon>eudicotyledons</taxon>
        <taxon>Gunneridae</taxon>
        <taxon>Pentapetalae</taxon>
        <taxon>rosids</taxon>
        <taxon>malvids</taxon>
        <taxon>Malvales</taxon>
        <taxon>Malvaceae</taxon>
        <taxon>Malvoideae</taxon>
        <taxon>Gossypium</taxon>
    </lineage>
</organism>
<gene>
    <name evidence="1" type="ORF">Gogos_004977</name>
</gene>
<accession>A0A7J9CI68</accession>
<evidence type="ECO:0000313" key="2">
    <source>
        <dbReference type="Proteomes" id="UP000593579"/>
    </source>
</evidence>
<sequence>RGEEVSITPREICEFYDTLFYDKNFLSGTDLDKFENIDIEDVIEYLTQAQASLCGQMDLLRNEAMQA</sequence>
<proteinExistence type="predicted"/>
<name>A0A7J9CI68_GOSGO</name>
<dbReference type="AlphaFoldDB" id="A0A7J9CI68"/>
<protein>
    <submittedName>
        <fullName evidence="1">Uncharacterized protein</fullName>
    </submittedName>
</protein>
<dbReference type="Proteomes" id="UP000593579">
    <property type="component" value="Unassembled WGS sequence"/>
</dbReference>